<dbReference type="InterPro" id="IPR019931">
    <property type="entry name" value="LPXTG_anchor"/>
</dbReference>
<dbReference type="InterPro" id="IPR008454">
    <property type="entry name" value="Collagen-bd_Cna-like_B-typ_dom"/>
</dbReference>
<evidence type="ECO:0000256" key="5">
    <source>
        <dbReference type="SAM" id="MobiDB-lite"/>
    </source>
</evidence>
<dbReference type="SUPFAM" id="SSF49478">
    <property type="entry name" value="Cna protein B-type domain"/>
    <property type="match status" value="2"/>
</dbReference>
<evidence type="ECO:0000256" key="3">
    <source>
        <dbReference type="ARBA" id="ARBA00022729"/>
    </source>
</evidence>
<keyword evidence="2" id="KW-0964">Secreted</keyword>
<dbReference type="NCBIfam" id="TIGR01167">
    <property type="entry name" value="LPXTG_anchor"/>
    <property type="match status" value="1"/>
</dbReference>
<gene>
    <name evidence="9" type="ORF">BO223_10360</name>
</gene>
<dbReference type="Gene3D" id="2.60.40.1140">
    <property type="entry name" value="Collagen-binding surface protein Cna, B-type domain"/>
    <property type="match status" value="1"/>
</dbReference>
<feature type="region of interest" description="Disordered" evidence="5">
    <location>
        <begin position="139"/>
        <end position="183"/>
    </location>
</feature>
<dbReference type="Gene3D" id="2.60.40.10">
    <property type="entry name" value="Immunoglobulins"/>
    <property type="match status" value="1"/>
</dbReference>
<keyword evidence="3" id="KW-0732">Signal</keyword>
<evidence type="ECO:0000313" key="9">
    <source>
        <dbReference type="EMBL" id="OLU43806.1"/>
    </source>
</evidence>
<evidence type="ECO:0000259" key="6">
    <source>
        <dbReference type="Pfam" id="PF00746"/>
    </source>
</evidence>
<evidence type="ECO:0000259" key="7">
    <source>
        <dbReference type="Pfam" id="PF05738"/>
    </source>
</evidence>
<feature type="domain" description="CNA-B" evidence="7">
    <location>
        <begin position="989"/>
        <end position="1087"/>
    </location>
</feature>
<dbReference type="InterPro" id="IPR041033">
    <property type="entry name" value="SpaA_PFL_dom_1"/>
</dbReference>
<evidence type="ECO:0000313" key="10">
    <source>
        <dbReference type="Proteomes" id="UP000186758"/>
    </source>
</evidence>
<dbReference type="Pfam" id="PF05738">
    <property type="entry name" value="Cna_B"/>
    <property type="match status" value="1"/>
</dbReference>
<feature type="region of interest" description="Disordered" evidence="5">
    <location>
        <begin position="1"/>
        <end position="35"/>
    </location>
</feature>
<name>A0A1Q9YHY8_9FIRM</name>
<evidence type="ECO:0000256" key="2">
    <source>
        <dbReference type="ARBA" id="ARBA00022525"/>
    </source>
</evidence>
<dbReference type="Pfam" id="PF00746">
    <property type="entry name" value="Gram_pos_anchor"/>
    <property type="match status" value="1"/>
</dbReference>
<sequence>MVSQSQKGYKESDKNYQVENETEKKGITRYGQWDQDPYEDWTGAYARFVLHYAGVDTADAKKSASDWLEQLHQAESLNNAEEAEPGDVLFVYDSSDHLKTGIVEEKMDTTIKALMGNWDNEVKEQSFNAADEAVHSIWKPVETEQKPEEETPAEPVEPKPEEEAKPEDKEEQPAEKPEEEPVVTYDFTQEVEAEDGAKIKVSWNAGTFETEDVVFQAKKVELTEEEQKKVKEQLDQDKSYTFRNYDLTFYVRNESMELVKVEPLQPVHVEIEFGDENSSDEQLPVFHFKDDGELETMEQMKGRQESADDIAIRFKANSFSTYSIPLPLANPTGTWTSAGSVNEINSLINNGTKQIKVERDLSGECVSINNKGNAQNPICIDMNGYKFDGNVKPFYINNSYVVITNQYTESRGNSVTYSGTEFQGIGNNSSSYRLTDSINDSNYEKVYPLNQITDDTVSTIHCNAANGQSTAIEIVGNSTVHLEKIAVSKGLNPAITVTNSKLIMTDSYAVNSQRGILLNNGALEMNGGAISNNFVNDNGGGIYGYNGSSIVLGNDTSTEAPIISNNSGTRGGGIALGSNTTLMMNRASIVGNVATGAEGGGIALLYNTNASAVINAGLIKGNITTRWEWGGGGIFASEGSYLWMPDGASIYNNESWGMGGGLTGCATGKILIDESLHIFSNESRATHWASEQSSEKHKDLFYNNGGDSQPATYYNGGKQGQSGYKGEDIFGAFETETTGIFSDGQTANWQGVVDGKVIYDSDGSTLYAGNWMILKANPSNPEALKNKNLIITGNSSTTHGGGVLINGWLVSGDRSTSSFGDYLSLRGKKSLTSIAGNNLSLDGYTFKFNVKDSNENTVGTATNDNQGNLVFNSPIYVSGEENQRELTYTIEEDTTELPEDIISGNEIWNLKVQVTQRSTEQFYKPVWNADKEVYESRLVTIIRYYISSVTYWKTGGSEVTQTFGKDDNKQISLGSGNSFTNKKISTKSIKVKKKWMDTVTDEDTTSSHEGDSVTVGLFYKKENAPEPAEEMRWGSDVVLNAENDWSYTWNNVLVTDASGDPYKFSVKELSTVPGYITEITSDEQQGTGSTSTVTETIDAWIPVTDTNQIVDGSQYIIVAPETNMQLVVPGSSLVNDHKINSSDKQDISSYLIDNAKVNGTSVRAYSSELNSGLLVTNSQFVIAGQANRHVLGFGNDLWLCRDTGNKGLQILNSNNYGNSGFRGFYIHNGYLQVGYNYDSHGDVNYNNDTFGTTDQNGGAGQSVKLYKRGTVQVTHTIETPAPPGQQTVTITNKKILNTLEITKYDADTQSSLAGAKFQLTDANGKTVEITTGSNGLAKFEGLTTGTYTLKEISAPDGYELPVNNTWFVEFTNQSAGETQRIEVKTIRIPNNPIKYELPETGSAGTKIYTAAGTILLMTGTGLYRYKRRGKRKGGETH</sequence>
<protein>
    <recommendedName>
        <fullName evidence="11">Gram-positive cocci surface proteins LPxTG domain-containing protein</fullName>
    </recommendedName>
</protein>
<feature type="domain" description="Gram-positive cocci surface proteins LPxTG" evidence="6">
    <location>
        <begin position="1396"/>
        <end position="1428"/>
    </location>
</feature>
<comment type="caution">
    <text evidence="9">The sequence shown here is derived from an EMBL/GenBank/DDBJ whole genome shotgun (WGS) entry which is preliminary data.</text>
</comment>
<proteinExistence type="predicted"/>
<feature type="compositionally biased region" description="Basic and acidic residues" evidence="5">
    <location>
        <begin position="8"/>
        <end position="26"/>
    </location>
</feature>
<feature type="domain" description="SpaA-like prealbumin fold" evidence="8">
    <location>
        <begin position="1298"/>
        <end position="1374"/>
    </location>
</feature>
<keyword evidence="1" id="KW-0134">Cell wall</keyword>
<organism evidence="9 10">
    <name type="scientific">Faecalibaculum rodentium</name>
    <dbReference type="NCBI Taxonomy" id="1702221"/>
    <lineage>
        <taxon>Bacteria</taxon>
        <taxon>Bacillati</taxon>
        <taxon>Bacillota</taxon>
        <taxon>Erysipelotrichia</taxon>
        <taxon>Erysipelotrichales</taxon>
        <taxon>Erysipelotrichaceae</taxon>
        <taxon>Faecalibaculum</taxon>
    </lineage>
</organism>
<evidence type="ECO:0000259" key="8">
    <source>
        <dbReference type="Pfam" id="PF17802"/>
    </source>
</evidence>
<keyword evidence="4" id="KW-0572">Peptidoglycan-anchor</keyword>
<reference evidence="9 10" key="1">
    <citation type="submission" date="2016-11" db="EMBL/GenBank/DDBJ databases">
        <title>Description of two novel members of the family Erysipelotrichaceae: Ileibacterium lipovorans gen. nov., sp. nov. and Dubosiella newyorkensis, gen. nov., sp. nov.</title>
        <authorList>
            <person name="Cox L.M."/>
            <person name="Sohn J."/>
            <person name="Tyrrell K.L."/>
            <person name="Citron D.M."/>
            <person name="Lawson P.A."/>
            <person name="Patel N.B."/>
            <person name="Iizumi T."/>
            <person name="Perez-Perez G.I."/>
            <person name="Goldstein E.J."/>
            <person name="Blaser M.J."/>
        </authorList>
    </citation>
    <scope>NUCLEOTIDE SEQUENCE [LARGE SCALE GENOMIC DNA]</scope>
    <source>
        <strain evidence="9 10">NYU-BL-K8</strain>
    </source>
</reference>
<dbReference type="InterPro" id="IPR013783">
    <property type="entry name" value="Ig-like_fold"/>
</dbReference>
<evidence type="ECO:0000256" key="1">
    <source>
        <dbReference type="ARBA" id="ARBA00022512"/>
    </source>
</evidence>
<dbReference type="Pfam" id="PF17802">
    <property type="entry name" value="SpaA"/>
    <property type="match status" value="1"/>
</dbReference>
<accession>A0A1Q9YHY8</accession>
<feature type="compositionally biased region" description="Basic and acidic residues" evidence="5">
    <location>
        <begin position="156"/>
        <end position="176"/>
    </location>
</feature>
<evidence type="ECO:0008006" key="11">
    <source>
        <dbReference type="Google" id="ProtNLM"/>
    </source>
</evidence>
<dbReference type="EMBL" id="MPJZ01000091">
    <property type="protein sequence ID" value="OLU43806.1"/>
    <property type="molecule type" value="Genomic_DNA"/>
</dbReference>
<dbReference type="Proteomes" id="UP000186758">
    <property type="component" value="Unassembled WGS sequence"/>
</dbReference>
<evidence type="ECO:0000256" key="4">
    <source>
        <dbReference type="ARBA" id="ARBA00023088"/>
    </source>
</evidence>